<dbReference type="InterPro" id="IPR036188">
    <property type="entry name" value="FAD/NAD-bd_sf"/>
</dbReference>
<organism evidence="1">
    <name type="scientific">bioreactor metagenome</name>
    <dbReference type="NCBI Taxonomy" id="1076179"/>
    <lineage>
        <taxon>unclassified sequences</taxon>
        <taxon>metagenomes</taxon>
        <taxon>ecological metagenomes</taxon>
    </lineage>
</organism>
<protein>
    <recommendedName>
        <fullName evidence="2">FAD/NAD(P)-binding domain-containing protein</fullName>
    </recommendedName>
</protein>
<evidence type="ECO:0000313" key="1">
    <source>
        <dbReference type="EMBL" id="MPN54561.1"/>
    </source>
</evidence>
<sequence length="123" mass="13077">MGVNFVKGKIGKIAEKENGDLILRYEDINEGVVREAEHDMVVLSVGVKSNPTVGKIFGRGELKLDPFNFVAQEDLLGSPSKTSIDGVFVAGTASAPMDIPDSILSAGSASSEAISYLIQHQEL</sequence>
<name>A0A645IT42_9ZZZZ</name>
<proteinExistence type="predicted"/>
<evidence type="ECO:0008006" key="2">
    <source>
        <dbReference type="Google" id="ProtNLM"/>
    </source>
</evidence>
<reference evidence="1" key="1">
    <citation type="submission" date="2019-08" db="EMBL/GenBank/DDBJ databases">
        <authorList>
            <person name="Kucharzyk K."/>
            <person name="Murdoch R.W."/>
            <person name="Higgins S."/>
            <person name="Loffler F."/>
        </authorList>
    </citation>
    <scope>NUCLEOTIDE SEQUENCE</scope>
</reference>
<dbReference type="EMBL" id="VSSQ01122907">
    <property type="protein sequence ID" value="MPN54561.1"/>
    <property type="molecule type" value="Genomic_DNA"/>
</dbReference>
<comment type="caution">
    <text evidence="1">The sequence shown here is derived from an EMBL/GenBank/DDBJ whole genome shotgun (WGS) entry which is preliminary data.</text>
</comment>
<dbReference type="AlphaFoldDB" id="A0A645IT42"/>
<accession>A0A645IT42</accession>
<dbReference type="SUPFAM" id="SSF51905">
    <property type="entry name" value="FAD/NAD(P)-binding domain"/>
    <property type="match status" value="1"/>
</dbReference>
<gene>
    <name evidence="1" type="ORF">SDC9_202232</name>
</gene>